<evidence type="ECO:0000313" key="2">
    <source>
        <dbReference type="Proteomes" id="UP000664369"/>
    </source>
</evidence>
<sequence length="124" mass="13732">MGTWGSGNFDSDKALDYLASVADPLVAQLQAVVDTPSLAEADEDGGTQCLVAAEILIGLKYYTSPKLTPQLVTDCRDVVLAKWEATIDELDPDEDYKTERRAIMQQTFAQLLTAVQRWQRHNSN</sequence>
<gene>
    <name evidence="1" type="ORF">J4E00_04525</name>
</gene>
<dbReference type="EMBL" id="JAGETZ010000002">
    <property type="protein sequence ID" value="MBO2008305.1"/>
    <property type="molecule type" value="Genomic_DNA"/>
</dbReference>
<evidence type="ECO:0000313" key="1">
    <source>
        <dbReference type="EMBL" id="MBO2008305.1"/>
    </source>
</evidence>
<proteinExistence type="predicted"/>
<accession>A0ABS3QC63</accession>
<keyword evidence="2" id="KW-1185">Reference proteome</keyword>
<dbReference type="Proteomes" id="UP000664369">
    <property type="component" value="Unassembled WGS sequence"/>
</dbReference>
<protein>
    <submittedName>
        <fullName evidence="1">DUF4259 domain-containing protein</fullName>
    </submittedName>
</protein>
<dbReference type="Pfam" id="PF14078">
    <property type="entry name" value="DUF4259"/>
    <property type="match status" value="1"/>
</dbReference>
<name>A0ABS3QC63_9BACT</name>
<dbReference type="InterPro" id="IPR025355">
    <property type="entry name" value="DUF4259"/>
</dbReference>
<reference evidence="1 2" key="1">
    <citation type="submission" date="2021-03" db="EMBL/GenBank/DDBJ databases">
        <authorList>
            <person name="Kim M.K."/>
        </authorList>
    </citation>
    <scope>NUCLEOTIDE SEQUENCE [LARGE SCALE GENOMIC DNA]</scope>
    <source>
        <strain evidence="1 2">BT442</strain>
    </source>
</reference>
<dbReference type="RefSeq" id="WP_208173848.1">
    <property type="nucleotide sequence ID" value="NZ_JAGETZ010000002.1"/>
</dbReference>
<organism evidence="1 2">
    <name type="scientific">Hymenobacter negativus</name>
    <dbReference type="NCBI Taxonomy" id="2795026"/>
    <lineage>
        <taxon>Bacteria</taxon>
        <taxon>Pseudomonadati</taxon>
        <taxon>Bacteroidota</taxon>
        <taxon>Cytophagia</taxon>
        <taxon>Cytophagales</taxon>
        <taxon>Hymenobacteraceae</taxon>
        <taxon>Hymenobacter</taxon>
    </lineage>
</organism>
<comment type="caution">
    <text evidence="1">The sequence shown here is derived from an EMBL/GenBank/DDBJ whole genome shotgun (WGS) entry which is preliminary data.</text>
</comment>